<feature type="transmembrane region" description="Helical" evidence="1">
    <location>
        <begin position="482"/>
        <end position="504"/>
    </location>
</feature>
<keyword evidence="1" id="KW-0472">Membrane</keyword>
<reference evidence="3" key="1">
    <citation type="submission" date="2016-12" db="EMBL/GenBank/DDBJ databases">
        <title>Comparative genomics of four Isosphaeraceae planctomycetes: a common pool of plasmids and glycoside hydrolase genes.</title>
        <authorList>
            <person name="Ivanova A."/>
        </authorList>
    </citation>
    <scope>NUCLEOTIDE SEQUENCE [LARGE SCALE GENOMIC DNA]</scope>
    <source>
        <strain evidence="3">PX4</strain>
    </source>
</reference>
<accession>A0A1U7CPH6</accession>
<feature type="transmembrane region" description="Helical" evidence="1">
    <location>
        <begin position="123"/>
        <end position="141"/>
    </location>
</feature>
<dbReference type="RefSeq" id="WP_145952076.1">
    <property type="nucleotide sequence ID" value="NZ_CP019082.1"/>
</dbReference>
<feature type="transmembrane region" description="Helical" evidence="1">
    <location>
        <begin position="91"/>
        <end position="117"/>
    </location>
</feature>
<organism evidence="2 3">
    <name type="scientific">Paludisphaera borealis</name>
    <dbReference type="NCBI Taxonomy" id="1387353"/>
    <lineage>
        <taxon>Bacteria</taxon>
        <taxon>Pseudomonadati</taxon>
        <taxon>Planctomycetota</taxon>
        <taxon>Planctomycetia</taxon>
        <taxon>Isosphaerales</taxon>
        <taxon>Isosphaeraceae</taxon>
        <taxon>Paludisphaera</taxon>
    </lineage>
</organism>
<feature type="transmembrane region" description="Helical" evidence="1">
    <location>
        <begin position="153"/>
        <end position="173"/>
    </location>
</feature>
<evidence type="ECO:0000313" key="3">
    <source>
        <dbReference type="Proteomes" id="UP000186309"/>
    </source>
</evidence>
<feature type="transmembrane region" description="Helical" evidence="1">
    <location>
        <begin position="516"/>
        <end position="538"/>
    </location>
</feature>
<feature type="transmembrane region" description="Helical" evidence="1">
    <location>
        <begin position="451"/>
        <end position="470"/>
    </location>
</feature>
<name>A0A1U7CPH6_9BACT</name>
<dbReference type="KEGG" id="pbor:BSF38_02272"/>
<feature type="transmembrane region" description="Helical" evidence="1">
    <location>
        <begin position="250"/>
        <end position="273"/>
    </location>
</feature>
<feature type="transmembrane region" description="Helical" evidence="1">
    <location>
        <begin position="185"/>
        <end position="202"/>
    </location>
</feature>
<dbReference type="AlphaFoldDB" id="A0A1U7CPH6"/>
<dbReference type="EMBL" id="CP019082">
    <property type="protein sequence ID" value="APW60783.1"/>
    <property type="molecule type" value="Genomic_DNA"/>
</dbReference>
<dbReference type="STRING" id="1387353.BSF38_02272"/>
<gene>
    <name evidence="2" type="ORF">BSF38_02272</name>
</gene>
<dbReference type="OrthoDB" id="282074at2"/>
<keyword evidence="1" id="KW-1133">Transmembrane helix</keyword>
<protein>
    <submittedName>
        <fullName evidence="2">Uncharacterized protein</fullName>
    </submittedName>
</protein>
<feature type="transmembrane region" description="Helical" evidence="1">
    <location>
        <begin position="338"/>
        <end position="360"/>
    </location>
</feature>
<dbReference type="Proteomes" id="UP000186309">
    <property type="component" value="Chromosome"/>
</dbReference>
<feature type="transmembrane region" description="Helical" evidence="1">
    <location>
        <begin position="419"/>
        <end position="439"/>
    </location>
</feature>
<keyword evidence="3" id="KW-1185">Reference proteome</keyword>
<keyword evidence="1" id="KW-0812">Transmembrane</keyword>
<feature type="transmembrane region" description="Helical" evidence="1">
    <location>
        <begin position="21"/>
        <end position="40"/>
    </location>
</feature>
<feature type="transmembrane region" description="Helical" evidence="1">
    <location>
        <begin position="380"/>
        <end position="398"/>
    </location>
</feature>
<evidence type="ECO:0000256" key="1">
    <source>
        <dbReference type="SAM" id="Phobius"/>
    </source>
</evidence>
<sequence>MLTPGLTIIAQPWIRHRVGMRAVLVALAILLIASRPLIAWSGGEWWLIRLLTVAILSVISGYILNAILFLDREGDLASGYPRRLFVLPVSATTLAFWPMVLNVATVTTLWLLTVAIVPDSFTAAPPMLLPILLLAAAVSWLQAMVWCPFGASWYRLVVCLTVYITLAMPPLVAKLVFEIDFPWELLLTAYLFGAWGLAYWAVSRSRRGDVWMPRLKGGKLVNLASGAFERRRSFGSSASAQLWFEARCHLWMLPSITFWFLAVFIVFLAATPFRATQPVFSTSLLALAFASPPLMALSVSARFGRFEPFWWAGSPSIGFMGTRPMTTQSLVVAKFRNALASVLLAWGVVVVLVAVTVLGSETWLDTVELLRKAARPYEARSAWLIASLALILTPALSWKCLTSGLPFGLTGRRWVVESHAWVFAAVTMALAVPLVWLVGHREWLPTLIESIPLFIVALAPFKAIVAVVGFRKAIGRRLIDGPYTAGALAIWLAFTLCMWGLAWLVTSPFDPPFSAFWMLGAAAITSPLGRFALAPLALDWNRHR</sequence>
<feature type="transmembrane region" description="Helical" evidence="1">
    <location>
        <begin position="279"/>
        <end position="299"/>
    </location>
</feature>
<evidence type="ECO:0000313" key="2">
    <source>
        <dbReference type="EMBL" id="APW60783.1"/>
    </source>
</evidence>
<proteinExistence type="predicted"/>
<feature type="transmembrane region" description="Helical" evidence="1">
    <location>
        <begin position="46"/>
        <end position="70"/>
    </location>
</feature>